<organism evidence="2 3">
    <name type="scientific">Mycena pura</name>
    <dbReference type="NCBI Taxonomy" id="153505"/>
    <lineage>
        <taxon>Eukaryota</taxon>
        <taxon>Fungi</taxon>
        <taxon>Dikarya</taxon>
        <taxon>Basidiomycota</taxon>
        <taxon>Agaricomycotina</taxon>
        <taxon>Agaricomycetes</taxon>
        <taxon>Agaricomycetidae</taxon>
        <taxon>Agaricales</taxon>
        <taxon>Marasmiineae</taxon>
        <taxon>Mycenaceae</taxon>
        <taxon>Mycena</taxon>
    </lineage>
</organism>
<feature type="compositionally biased region" description="Pro residues" evidence="1">
    <location>
        <begin position="159"/>
        <end position="172"/>
    </location>
</feature>
<feature type="compositionally biased region" description="Polar residues" evidence="1">
    <location>
        <begin position="47"/>
        <end position="58"/>
    </location>
</feature>
<feature type="compositionally biased region" description="Basic and acidic residues" evidence="1">
    <location>
        <begin position="78"/>
        <end position="87"/>
    </location>
</feature>
<evidence type="ECO:0000256" key="1">
    <source>
        <dbReference type="SAM" id="MobiDB-lite"/>
    </source>
</evidence>
<feature type="compositionally biased region" description="Basic residues" evidence="1">
    <location>
        <begin position="7"/>
        <end position="18"/>
    </location>
</feature>
<name>A0AAD6UNU1_9AGAR</name>
<dbReference type="Proteomes" id="UP001219525">
    <property type="component" value="Unassembled WGS sequence"/>
</dbReference>
<sequence>MAQSGARKQKNKKERERRRKEEIQPGQTSVSPPFPSSARTPHDDADTSGSPRHTSGSPRHTLHPRLPVSTPRDWSTLRADDPRDRVPHPWRTIRHRKHRVQILSPLRIQEPCPWLPMAELSLPPLPSVSASPQPPARTLPTPSAPGVVLTNSRPLKTMLPPPDLPPIVLPRMPPDREHGLRRLRAMFMPELRAASTLTVAGTACSPFAVALGSVFSRQDDILDGISLATWGMPNDERREFL</sequence>
<gene>
    <name evidence="2" type="ORF">GGX14DRAFT_608716</name>
</gene>
<evidence type="ECO:0000313" key="3">
    <source>
        <dbReference type="Proteomes" id="UP001219525"/>
    </source>
</evidence>
<protein>
    <submittedName>
        <fullName evidence="2">Uncharacterized protein</fullName>
    </submittedName>
</protein>
<accession>A0AAD6UNU1</accession>
<reference evidence="2" key="1">
    <citation type="submission" date="2023-03" db="EMBL/GenBank/DDBJ databases">
        <title>Massive genome expansion in bonnet fungi (Mycena s.s.) driven by repeated elements and novel gene families across ecological guilds.</title>
        <authorList>
            <consortium name="Lawrence Berkeley National Laboratory"/>
            <person name="Harder C.B."/>
            <person name="Miyauchi S."/>
            <person name="Viragh M."/>
            <person name="Kuo A."/>
            <person name="Thoen E."/>
            <person name="Andreopoulos B."/>
            <person name="Lu D."/>
            <person name="Skrede I."/>
            <person name="Drula E."/>
            <person name="Henrissat B."/>
            <person name="Morin E."/>
            <person name="Kohler A."/>
            <person name="Barry K."/>
            <person name="LaButti K."/>
            <person name="Morin E."/>
            <person name="Salamov A."/>
            <person name="Lipzen A."/>
            <person name="Mereny Z."/>
            <person name="Hegedus B."/>
            <person name="Baldrian P."/>
            <person name="Stursova M."/>
            <person name="Weitz H."/>
            <person name="Taylor A."/>
            <person name="Grigoriev I.V."/>
            <person name="Nagy L.G."/>
            <person name="Martin F."/>
            <person name="Kauserud H."/>
        </authorList>
    </citation>
    <scope>NUCLEOTIDE SEQUENCE</scope>
    <source>
        <strain evidence="2">9144</strain>
    </source>
</reference>
<comment type="caution">
    <text evidence="2">The sequence shown here is derived from an EMBL/GenBank/DDBJ whole genome shotgun (WGS) entry which is preliminary data.</text>
</comment>
<dbReference type="AlphaFoldDB" id="A0AAD6UNU1"/>
<proteinExistence type="predicted"/>
<feature type="region of interest" description="Disordered" evidence="1">
    <location>
        <begin position="1"/>
        <end position="88"/>
    </location>
</feature>
<dbReference type="EMBL" id="JARJCW010000170">
    <property type="protein sequence ID" value="KAJ7189645.1"/>
    <property type="molecule type" value="Genomic_DNA"/>
</dbReference>
<feature type="region of interest" description="Disordered" evidence="1">
    <location>
        <begin position="126"/>
        <end position="172"/>
    </location>
</feature>
<evidence type="ECO:0000313" key="2">
    <source>
        <dbReference type="EMBL" id="KAJ7189645.1"/>
    </source>
</evidence>
<keyword evidence="3" id="KW-1185">Reference proteome</keyword>